<dbReference type="Proteomes" id="UP000265703">
    <property type="component" value="Unassembled WGS sequence"/>
</dbReference>
<proteinExistence type="predicted"/>
<gene>
    <name evidence="1" type="ORF">C1645_774526</name>
</gene>
<evidence type="ECO:0000313" key="1">
    <source>
        <dbReference type="EMBL" id="RIA88613.1"/>
    </source>
</evidence>
<dbReference type="OrthoDB" id="2386043at2759"/>
<reference evidence="1 2" key="1">
    <citation type="submission" date="2018-06" db="EMBL/GenBank/DDBJ databases">
        <title>Comparative genomics reveals the genomic features of Rhizophagus irregularis, R. cerebriforme, R. diaphanum and Gigaspora rosea, and their symbiotic lifestyle signature.</title>
        <authorList>
            <person name="Morin E."/>
            <person name="San Clemente H."/>
            <person name="Chen E.C.H."/>
            <person name="De La Providencia I."/>
            <person name="Hainaut M."/>
            <person name="Kuo A."/>
            <person name="Kohler A."/>
            <person name="Murat C."/>
            <person name="Tang N."/>
            <person name="Roy S."/>
            <person name="Loubradou J."/>
            <person name="Henrissat B."/>
            <person name="Grigoriev I.V."/>
            <person name="Corradi N."/>
            <person name="Roux C."/>
            <person name="Martin F.M."/>
        </authorList>
    </citation>
    <scope>NUCLEOTIDE SEQUENCE [LARGE SCALE GENOMIC DNA]</scope>
    <source>
        <strain evidence="1 2">DAOM 227022</strain>
    </source>
</reference>
<evidence type="ECO:0008006" key="3">
    <source>
        <dbReference type="Google" id="ProtNLM"/>
    </source>
</evidence>
<comment type="caution">
    <text evidence="1">The sequence shown here is derived from an EMBL/GenBank/DDBJ whole genome shotgun (WGS) entry which is preliminary data.</text>
</comment>
<keyword evidence="2" id="KW-1185">Reference proteome</keyword>
<dbReference type="AlphaFoldDB" id="A0A397SR58"/>
<sequence>MLQCLDSNPSNRPSASQLYECLGNWVSDLSSHFGDFVNLKRLKIKILSCHEKAIYFSRSLDSIL</sequence>
<protein>
    <recommendedName>
        <fullName evidence="3">Serine-threonine/tyrosine-protein kinase catalytic domain-containing protein</fullName>
    </recommendedName>
</protein>
<accession>A0A397SR58</accession>
<organism evidence="1 2">
    <name type="scientific">Glomus cerebriforme</name>
    <dbReference type="NCBI Taxonomy" id="658196"/>
    <lineage>
        <taxon>Eukaryota</taxon>
        <taxon>Fungi</taxon>
        <taxon>Fungi incertae sedis</taxon>
        <taxon>Mucoromycota</taxon>
        <taxon>Glomeromycotina</taxon>
        <taxon>Glomeromycetes</taxon>
        <taxon>Glomerales</taxon>
        <taxon>Glomeraceae</taxon>
        <taxon>Glomus</taxon>
    </lineage>
</organism>
<evidence type="ECO:0000313" key="2">
    <source>
        <dbReference type="Proteomes" id="UP000265703"/>
    </source>
</evidence>
<dbReference type="EMBL" id="QKYT01000255">
    <property type="protein sequence ID" value="RIA88613.1"/>
    <property type="molecule type" value="Genomic_DNA"/>
</dbReference>
<name>A0A397SR58_9GLOM</name>